<reference evidence="4" key="1">
    <citation type="submission" date="2017-05" db="EMBL/GenBank/DDBJ databases">
        <title>Draft genome sequence of Geobacter pelophilus, a iron(III)-reducing bacteria.</title>
        <authorList>
            <person name="Aoyagi T."/>
            <person name="Koike H."/>
            <person name="Morita T."/>
            <person name="Sato Y."/>
            <person name="Habe H."/>
            <person name="Hori T."/>
        </authorList>
    </citation>
    <scope>NUCLEOTIDE SEQUENCE [LARGE SCALE GENOMIC DNA]</scope>
    <source>
        <strain evidence="4">Drf2</strain>
    </source>
</reference>
<feature type="domain" description="PKD" evidence="2">
    <location>
        <begin position="981"/>
        <end position="1041"/>
    </location>
</feature>
<dbReference type="InterPro" id="IPR013783">
    <property type="entry name" value="Ig-like_fold"/>
</dbReference>
<dbReference type="InterPro" id="IPR035986">
    <property type="entry name" value="PKD_dom_sf"/>
</dbReference>
<name>A0ABQ0MED9_9BACT</name>
<accession>A0ABQ0MED9</accession>
<dbReference type="SMART" id="SM00089">
    <property type="entry name" value="PKD"/>
    <property type="match status" value="1"/>
</dbReference>
<dbReference type="InterPro" id="IPR036280">
    <property type="entry name" value="Multihaem_cyt_sf"/>
</dbReference>
<dbReference type="InterPro" id="IPR000601">
    <property type="entry name" value="PKD_dom"/>
</dbReference>
<keyword evidence="4" id="KW-1185">Reference proteome</keyword>
<dbReference type="CDD" id="cd00146">
    <property type="entry name" value="PKD"/>
    <property type="match status" value="1"/>
</dbReference>
<evidence type="ECO:0000259" key="2">
    <source>
        <dbReference type="PROSITE" id="PS50093"/>
    </source>
</evidence>
<dbReference type="Proteomes" id="UP000194153">
    <property type="component" value="Unassembled WGS sequence"/>
</dbReference>
<dbReference type="Pfam" id="PF18911">
    <property type="entry name" value="PKD_4"/>
    <property type="match status" value="1"/>
</dbReference>
<dbReference type="EMBL" id="BDQG01000001">
    <property type="protein sequence ID" value="GAW65454.1"/>
    <property type="molecule type" value="Genomic_DNA"/>
</dbReference>
<sequence>MANYMKDSTGNYINYGPFQLGADGMPTAETMTSLSTMLMGSASFSTVPGNNPLLTKVDYSAWDLSQACGSCHVGGGFVEKDREGKRFSMMSPFVDGVTPYTMTIFERYDAMTGLPAHTVEPAPWSYPIWNGTTPVTADGGWGRPMTMTLPDGSAMPVVDKQVMMPNVKEMDCLMCHFQGYNNLMSSVMAYSGAHNATPSFGAGFMNMFTQAYDFATGLLQKDGNGVVSLSSLGLSKMKYDPPSQNCRNCHMPSNLKDLPDMMSDFLSSAPMIYNGNFDGTKRGSFTGLTMPAFDFNAPMSFDRGATAYTWDWTAAYATSPTLYMTMTGIGSTTPGFTGTTIPAGWPAAMGMTEFNKPAFDAFSTAMPGMKQYFLGGGNRPGSGPIYYQATLADGMHQDQNVLKKSTVPFPRAEWFKRGDLWEPGYDVHMTLECAGCHMNTATTKTNKYDAQGNLIFDGKSECDPGRGYDSAGGVEANPAFKTTVNSQNTVKSCEACHVTGKNHDGVAINTYGAPDPTSAHKGAGLLANVTRAVRLNPATGAEENFTGSHMDVVDCTVCHLTREQMVVRLLDCTSGNRYPNMLGYDENRGMMGMFSDPMGQQWPVGNNLKKWDPLYTWQKGGNDFKGSAGAWNAEWRRKIYAVNLITAAIWNNVDGNVDANGDGVPGRLPNIHPGTPEVGPSTNYDPWISRDMKAGMNYGPSGFAPIPIGFGAASFQSAYNPDGSFTGALKYVGVYGGNAMFSTPEEISGYKSWRNSIKAGVDNKDWTGTQLALVAGPYKLTHGIRSTDKFVLGKKTETGFGCADCHAPAASAKVAFFDGTINMVGTAINTHKAIQNGRTFMEAPAELMEIVGAKEDIDTAAEVATKAGGALEVKFEELGDWDGAAFSANPAGEYKRVTEMDRNEALYPVAPGVSFTDINGNSYPDRNAWKGYLTGVNAEQAGIGVLPVASITSAIADVDAAAAGTQVAINAAIRLAADTAQAGGIVSYSWSASDGTVIPAGQESSVTFTTTGSKTITLAVTDEEGNKAFKTVTVEVVAVPADMISWNDAAGSLNGVLTVSGMPTPNDRVKIVWGDGKYEYVTLANAASVSRAHAYLTAGNKLVQVYIYKSGAQVGTSKKTITVDGGN</sequence>
<dbReference type="InterPro" id="IPR022409">
    <property type="entry name" value="PKD/Chitinase_dom"/>
</dbReference>
<evidence type="ECO:0000256" key="1">
    <source>
        <dbReference type="ARBA" id="ARBA00022729"/>
    </source>
</evidence>
<dbReference type="SUPFAM" id="SSF49299">
    <property type="entry name" value="PKD domain"/>
    <property type="match status" value="1"/>
</dbReference>
<organism evidence="3 4">
    <name type="scientific">Geoanaerobacter pelophilus</name>
    <dbReference type="NCBI Taxonomy" id="60036"/>
    <lineage>
        <taxon>Bacteria</taxon>
        <taxon>Pseudomonadati</taxon>
        <taxon>Thermodesulfobacteriota</taxon>
        <taxon>Desulfuromonadia</taxon>
        <taxon>Geobacterales</taxon>
        <taxon>Geobacteraceae</taxon>
        <taxon>Geoanaerobacter</taxon>
    </lineage>
</organism>
<dbReference type="SUPFAM" id="SSF48695">
    <property type="entry name" value="Multiheme cytochromes"/>
    <property type="match status" value="2"/>
</dbReference>
<protein>
    <submittedName>
        <fullName evidence="3">PKD domain-containing protein</fullName>
    </submittedName>
</protein>
<evidence type="ECO:0000313" key="3">
    <source>
        <dbReference type="EMBL" id="GAW65454.1"/>
    </source>
</evidence>
<dbReference type="PANTHER" id="PTHR35038:SF8">
    <property type="entry name" value="C-TYPE POLYHEME CYTOCHROME OMCC"/>
    <property type="match status" value="1"/>
</dbReference>
<dbReference type="Gene3D" id="2.60.40.10">
    <property type="entry name" value="Immunoglobulins"/>
    <property type="match status" value="1"/>
</dbReference>
<comment type="caution">
    <text evidence="3">The sequence shown here is derived from an EMBL/GenBank/DDBJ whole genome shotgun (WGS) entry which is preliminary data.</text>
</comment>
<dbReference type="PROSITE" id="PS50093">
    <property type="entry name" value="PKD"/>
    <property type="match status" value="1"/>
</dbReference>
<gene>
    <name evidence="3" type="ORF">GPEL0_01f0353</name>
</gene>
<evidence type="ECO:0000313" key="4">
    <source>
        <dbReference type="Proteomes" id="UP000194153"/>
    </source>
</evidence>
<dbReference type="InterPro" id="IPR051829">
    <property type="entry name" value="Multiheme_Cytochr_ET"/>
</dbReference>
<dbReference type="PANTHER" id="PTHR35038">
    <property type="entry name" value="DISSIMILATORY SULFITE REDUCTASE SIRA"/>
    <property type="match status" value="1"/>
</dbReference>
<proteinExistence type="predicted"/>
<keyword evidence="1" id="KW-0732">Signal</keyword>